<comment type="caution">
    <text evidence="10">The sequence shown here is derived from an EMBL/GenBank/DDBJ whole genome shotgun (WGS) entry which is preliminary data.</text>
</comment>
<dbReference type="Pfam" id="PF01496">
    <property type="entry name" value="V_ATPase_I"/>
    <property type="match status" value="1"/>
</dbReference>
<feature type="transmembrane region" description="Helical" evidence="9">
    <location>
        <begin position="269"/>
        <end position="288"/>
    </location>
</feature>
<evidence type="ECO:0000256" key="4">
    <source>
        <dbReference type="ARBA" id="ARBA00022692"/>
    </source>
</evidence>
<comment type="subcellular location">
    <subcellularLocation>
        <location evidence="1">Membrane</location>
        <topology evidence="1">Multi-pass membrane protein</topology>
    </subcellularLocation>
</comment>
<dbReference type="EMBL" id="BAAAQM010000093">
    <property type="protein sequence ID" value="GAA2006675.1"/>
    <property type="molecule type" value="Genomic_DNA"/>
</dbReference>
<accession>A0ABN2TEG0</accession>
<feature type="transmembrane region" description="Helical" evidence="9">
    <location>
        <begin position="382"/>
        <end position="400"/>
    </location>
</feature>
<keyword evidence="3" id="KW-0813">Transport</keyword>
<keyword evidence="6" id="KW-0406">Ion transport</keyword>
<protein>
    <recommendedName>
        <fullName evidence="12">V-type ATP synthase subunit I</fullName>
    </recommendedName>
</protein>
<keyword evidence="5 9" id="KW-1133">Transmembrane helix</keyword>
<comment type="similarity">
    <text evidence="2">Belongs to the V-ATPase 116 kDa subunit family.</text>
</comment>
<evidence type="ECO:0008006" key="12">
    <source>
        <dbReference type="Google" id="ProtNLM"/>
    </source>
</evidence>
<evidence type="ECO:0000256" key="3">
    <source>
        <dbReference type="ARBA" id="ARBA00022448"/>
    </source>
</evidence>
<evidence type="ECO:0000256" key="8">
    <source>
        <dbReference type="SAM" id="MobiDB-lite"/>
    </source>
</evidence>
<keyword evidence="7 9" id="KW-0472">Membrane</keyword>
<organism evidence="10 11">
    <name type="scientific">Catenulispora subtropica</name>
    <dbReference type="NCBI Taxonomy" id="450798"/>
    <lineage>
        <taxon>Bacteria</taxon>
        <taxon>Bacillati</taxon>
        <taxon>Actinomycetota</taxon>
        <taxon>Actinomycetes</taxon>
        <taxon>Catenulisporales</taxon>
        <taxon>Catenulisporaceae</taxon>
        <taxon>Catenulispora</taxon>
    </lineage>
</organism>
<feature type="transmembrane region" description="Helical" evidence="9">
    <location>
        <begin position="300"/>
        <end position="322"/>
    </location>
</feature>
<proteinExistence type="inferred from homology"/>
<feature type="compositionally biased region" description="Low complexity" evidence="8">
    <location>
        <begin position="44"/>
        <end position="63"/>
    </location>
</feature>
<evidence type="ECO:0000256" key="2">
    <source>
        <dbReference type="ARBA" id="ARBA00009904"/>
    </source>
</evidence>
<reference evidence="10 11" key="1">
    <citation type="journal article" date="2019" name="Int. J. Syst. Evol. Microbiol.">
        <title>The Global Catalogue of Microorganisms (GCM) 10K type strain sequencing project: providing services to taxonomists for standard genome sequencing and annotation.</title>
        <authorList>
            <consortium name="The Broad Institute Genomics Platform"/>
            <consortium name="The Broad Institute Genome Sequencing Center for Infectious Disease"/>
            <person name="Wu L."/>
            <person name="Ma J."/>
        </authorList>
    </citation>
    <scope>NUCLEOTIDE SEQUENCE [LARGE SCALE GENOMIC DNA]</scope>
    <source>
        <strain evidence="10 11">JCM 16013</strain>
    </source>
</reference>
<dbReference type="InterPro" id="IPR002490">
    <property type="entry name" value="V-ATPase_116kDa_su"/>
</dbReference>
<dbReference type="RefSeq" id="WP_344663031.1">
    <property type="nucleotide sequence ID" value="NZ_BAAAQM010000093.1"/>
</dbReference>
<keyword evidence="11" id="KW-1185">Reference proteome</keyword>
<evidence type="ECO:0000313" key="11">
    <source>
        <dbReference type="Proteomes" id="UP001499854"/>
    </source>
</evidence>
<evidence type="ECO:0000256" key="7">
    <source>
        <dbReference type="ARBA" id="ARBA00023136"/>
    </source>
</evidence>
<evidence type="ECO:0000256" key="1">
    <source>
        <dbReference type="ARBA" id="ARBA00004141"/>
    </source>
</evidence>
<feature type="transmembrane region" description="Helical" evidence="9">
    <location>
        <begin position="328"/>
        <end position="353"/>
    </location>
</feature>
<evidence type="ECO:0000256" key="9">
    <source>
        <dbReference type="SAM" id="Phobius"/>
    </source>
</evidence>
<feature type="transmembrane region" description="Helical" evidence="9">
    <location>
        <begin position="412"/>
        <end position="435"/>
    </location>
</feature>
<keyword evidence="4 9" id="KW-0812">Transmembrane</keyword>
<dbReference type="PANTHER" id="PTHR11629">
    <property type="entry name" value="VACUOLAR PROTON ATPASES"/>
    <property type="match status" value="1"/>
</dbReference>
<feature type="transmembrane region" description="Helical" evidence="9">
    <location>
        <begin position="187"/>
        <end position="215"/>
    </location>
</feature>
<sequence>MPWREALRPVRMRRIAVVAAPGRLRDALVAVAEAGCVEFDHDGAGQQPPAAPAGSGPTAADLLRGLDTGATAPALAPTAPDLSELLRAGDADLLAGEAQLDEHARAAVRRAGVSALAGWCPDQDFDALSQRLAASGAALVPLRNPRGIDPPTLLRDVKPLHRAASPLLRTYGTVPYADVDPTVAAGLAYVAMFGIMFGDVGHGLLLVAGALLIRFGRIPWLAKLRGLWLFIAGAGLAAAAGGLLYGEFFGPTGVVPALWLKPLDAPTRMLAGAIGIGGLLLAAAYLLGIVNRWREGGPGLAVYASSGVAGAVLFAGLAVIGLGTVRHVHAAVATGVAVAVVGLCAVAVGFYAASGGGGAGVAQTGVELFDTVVRIGSNVVSFSRLAAFGLAHAALGAVIWDATTTAARHGAALLPVAVLVFVLGNALAFTLEALVAGVQALRLEFYELFSRVFDLQGRPFRPWKLPVRSPEVPS</sequence>
<evidence type="ECO:0000313" key="10">
    <source>
        <dbReference type="EMBL" id="GAA2006675.1"/>
    </source>
</evidence>
<dbReference type="Proteomes" id="UP001499854">
    <property type="component" value="Unassembled WGS sequence"/>
</dbReference>
<name>A0ABN2TEG0_9ACTN</name>
<feature type="transmembrane region" description="Helical" evidence="9">
    <location>
        <begin position="227"/>
        <end position="249"/>
    </location>
</feature>
<evidence type="ECO:0000256" key="6">
    <source>
        <dbReference type="ARBA" id="ARBA00023065"/>
    </source>
</evidence>
<feature type="region of interest" description="Disordered" evidence="8">
    <location>
        <begin position="41"/>
        <end position="63"/>
    </location>
</feature>
<gene>
    <name evidence="10" type="ORF">GCM10009838_86200</name>
</gene>
<evidence type="ECO:0000256" key="5">
    <source>
        <dbReference type="ARBA" id="ARBA00022989"/>
    </source>
</evidence>
<dbReference type="PANTHER" id="PTHR11629:SF63">
    <property type="entry name" value="V-TYPE PROTON ATPASE SUBUNIT A"/>
    <property type="match status" value="1"/>
</dbReference>